<dbReference type="RefSeq" id="WP_125018276.1">
    <property type="nucleotide sequence ID" value="NZ_RQVQ01000009.1"/>
</dbReference>
<evidence type="ECO:0000313" key="1">
    <source>
        <dbReference type="EMBL" id="RRJ91654.1"/>
    </source>
</evidence>
<protein>
    <submittedName>
        <fullName evidence="1">Uncharacterized protein</fullName>
    </submittedName>
</protein>
<dbReference type="EMBL" id="RQVQ01000009">
    <property type="protein sequence ID" value="RRJ91654.1"/>
    <property type="molecule type" value="Genomic_DNA"/>
</dbReference>
<proteinExistence type="predicted"/>
<organism evidence="1 2">
    <name type="scientific">Paenimyroides tangerinum</name>
    <dbReference type="NCBI Taxonomy" id="2488728"/>
    <lineage>
        <taxon>Bacteria</taxon>
        <taxon>Pseudomonadati</taxon>
        <taxon>Bacteroidota</taxon>
        <taxon>Flavobacteriia</taxon>
        <taxon>Flavobacteriales</taxon>
        <taxon>Flavobacteriaceae</taxon>
        <taxon>Paenimyroides</taxon>
    </lineage>
</organism>
<reference evidence="1 2" key="1">
    <citation type="submission" date="2018-11" db="EMBL/GenBank/DDBJ databases">
        <title>Flavobacterium sp. nov., YIM 102701-2 draft genome.</title>
        <authorList>
            <person name="Li G."/>
            <person name="Jiang Y."/>
        </authorList>
    </citation>
    <scope>NUCLEOTIDE SEQUENCE [LARGE SCALE GENOMIC DNA]</scope>
    <source>
        <strain evidence="1 2">YIM 102701-2</strain>
    </source>
</reference>
<sequence length="113" mass="13169">MEKSISLLNTELTNKALLDQLIQQLNKDFYRATQVEVVPSDASIFEIVANLEIQLKLIVDQHPTKLSTLLYLIDIPEQEVHSNLKENPDQMIEVLTYLILKRECLKVYFRNKL</sequence>
<accession>A0A3P3WAB0</accession>
<dbReference type="Proteomes" id="UP000275719">
    <property type="component" value="Unassembled WGS sequence"/>
</dbReference>
<keyword evidence="2" id="KW-1185">Reference proteome</keyword>
<comment type="caution">
    <text evidence="1">The sequence shown here is derived from an EMBL/GenBank/DDBJ whole genome shotgun (WGS) entry which is preliminary data.</text>
</comment>
<evidence type="ECO:0000313" key="2">
    <source>
        <dbReference type="Proteomes" id="UP000275719"/>
    </source>
</evidence>
<dbReference type="AlphaFoldDB" id="A0A3P3WAB0"/>
<gene>
    <name evidence="1" type="ORF">EG240_05490</name>
</gene>
<dbReference type="OrthoDB" id="1120195at2"/>
<name>A0A3P3WAB0_9FLAO</name>